<protein>
    <submittedName>
        <fullName evidence="1">Uncharacterized protein (DUF4415 family)</fullName>
    </submittedName>
</protein>
<evidence type="ECO:0000313" key="3">
    <source>
        <dbReference type="Proteomes" id="UP001249076"/>
    </source>
</evidence>
<dbReference type="InterPro" id="IPR025528">
    <property type="entry name" value="BrnA_antitoxin"/>
</dbReference>
<evidence type="ECO:0000313" key="4">
    <source>
        <dbReference type="Proteomes" id="UP001253458"/>
    </source>
</evidence>
<dbReference type="AlphaFoldDB" id="A0AAJ2BXI5"/>
<name>A0AAJ2BXI5_ACIDE</name>
<evidence type="ECO:0000313" key="1">
    <source>
        <dbReference type="EMBL" id="MDR6767743.1"/>
    </source>
</evidence>
<sequence>MIKTLKDFQGLDADKVARAIEADAGQAIPGLRESLAELKAGKVGAVHTPEAIAARAKGGRPKGSVKENPKVATNIRFDPDVLVALKASGPGWQTRLNELARRQAVAPQAAYVFDTRDTQNLARIKSVKPGHPQMVQMVPDDDFEAAPITAFAFIEVDQGSTWFKVFVPGNELPMQMHLSDVADAYESCAQLRTRRQAAVKA</sequence>
<dbReference type="RefSeq" id="WP_209820710.1">
    <property type="nucleotide sequence ID" value="NZ_JAVDTL010000004.1"/>
</dbReference>
<keyword evidence="3" id="KW-1185">Reference proteome</keyword>
<dbReference type="Proteomes" id="UP001253458">
    <property type="component" value="Unassembled WGS sequence"/>
</dbReference>
<accession>A0AAJ2BXI5</accession>
<gene>
    <name evidence="1" type="ORF">J2W88_003024</name>
    <name evidence="2" type="ORF">J2W93_004593</name>
</gene>
<evidence type="ECO:0000313" key="2">
    <source>
        <dbReference type="EMBL" id="MDR6839725.1"/>
    </source>
</evidence>
<dbReference type="Proteomes" id="UP001249076">
    <property type="component" value="Unassembled WGS sequence"/>
</dbReference>
<dbReference type="EMBL" id="JAVDTL010000004">
    <property type="protein sequence ID" value="MDR6767743.1"/>
    <property type="molecule type" value="Genomic_DNA"/>
</dbReference>
<comment type="caution">
    <text evidence="1">The sequence shown here is derived from an EMBL/GenBank/DDBJ whole genome shotgun (WGS) entry which is preliminary data.</text>
</comment>
<dbReference type="Pfam" id="PF14384">
    <property type="entry name" value="BrnA_antitoxin"/>
    <property type="match status" value="1"/>
</dbReference>
<organism evidence="1 4">
    <name type="scientific">Acidovorax delafieldii</name>
    <name type="common">Pseudomonas delafieldii</name>
    <dbReference type="NCBI Taxonomy" id="47920"/>
    <lineage>
        <taxon>Bacteria</taxon>
        <taxon>Pseudomonadati</taxon>
        <taxon>Pseudomonadota</taxon>
        <taxon>Betaproteobacteria</taxon>
        <taxon>Burkholderiales</taxon>
        <taxon>Comamonadaceae</taxon>
        <taxon>Acidovorax</taxon>
    </lineage>
</organism>
<proteinExistence type="predicted"/>
<reference evidence="1 3" key="1">
    <citation type="submission" date="2023-07" db="EMBL/GenBank/DDBJ databases">
        <title>Sorghum-associated microbial communities from plants grown in Nebraska, USA.</title>
        <authorList>
            <person name="Schachtman D."/>
        </authorList>
    </citation>
    <scope>NUCLEOTIDE SEQUENCE</scope>
    <source>
        <strain evidence="2 3">BE105</strain>
        <strain evidence="1">BE69</strain>
    </source>
</reference>
<dbReference type="EMBL" id="JAVDTS010000011">
    <property type="protein sequence ID" value="MDR6839725.1"/>
    <property type="molecule type" value="Genomic_DNA"/>
</dbReference>